<gene>
    <name evidence="1" type="ORF">JBW_04028</name>
</gene>
<dbReference type="RefSeq" id="WP_007953218.1">
    <property type="nucleotide sequence ID" value="NZ_CP010978.1"/>
</dbReference>
<dbReference type="Proteomes" id="UP000005361">
    <property type="component" value="Chromosome"/>
</dbReference>
<accession>I9DLY5</accession>
<organism evidence="1 2">
    <name type="scientific">Pelosinus fermentans JBW45</name>
    <dbReference type="NCBI Taxonomy" id="1192197"/>
    <lineage>
        <taxon>Bacteria</taxon>
        <taxon>Bacillati</taxon>
        <taxon>Bacillota</taxon>
        <taxon>Negativicutes</taxon>
        <taxon>Selenomonadales</taxon>
        <taxon>Sporomusaceae</taxon>
        <taxon>Pelosinus</taxon>
    </lineage>
</organism>
<dbReference type="STRING" id="1192197.JBW_04028"/>
<reference evidence="1 2" key="1">
    <citation type="journal article" date="2015" name="Genome Announc.">
        <title>Complete Genome Sequence of Pelosinus fermentans JBW45, a Member of a Remarkably Competitive Group of Negativicutes in the Firmicutes Phylum.</title>
        <authorList>
            <person name="De Leon K.B."/>
            <person name="Utturkar S.M."/>
            <person name="Camilleri L.B."/>
            <person name="Elias D.A."/>
            <person name="Arkin A.P."/>
            <person name="Fields M.W."/>
            <person name="Brown S.D."/>
            <person name="Wall J.D."/>
        </authorList>
    </citation>
    <scope>NUCLEOTIDE SEQUENCE [LARGE SCALE GENOMIC DNA]</scope>
    <source>
        <strain evidence="1 2">JBW45</strain>
    </source>
</reference>
<dbReference type="AlphaFoldDB" id="I9DLY5"/>
<dbReference type="HOGENOM" id="CLU_073785_1_0_9"/>
<dbReference type="InterPro" id="IPR021328">
    <property type="entry name" value="CotB-like"/>
</dbReference>
<name>I9DLY5_9FIRM</name>
<dbReference type="EMBL" id="CP010978">
    <property type="protein sequence ID" value="AJQ29365.1"/>
    <property type="molecule type" value="Genomic_DNA"/>
</dbReference>
<dbReference type="SUPFAM" id="SSF158430">
    <property type="entry name" value="Bacillus cereus metalloprotein-like"/>
    <property type="match status" value="2"/>
</dbReference>
<evidence type="ECO:0000313" key="2">
    <source>
        <dbReference type="Proteomes" id="UP000005361"/>
    </source>
</evidence>
<evidence type="ECO:0000313" key="1">
    <source>
        <dbReference type="EMBL" id="AJQ29365.1"/>
    </source>
</evidence>
<proteinExistence type="predicted"/>
<dbReference type="Pfam" id="PF11155">
    <property type="entry name" value="DUF2935"/>
    <property type="match status" value="2"/>
</dbReference>
<dbReference type="Gene3D" id="1.20.1260.120">
    <property type="entry name" value="Protein of unknown function DUF2935"/>
    <property type="match status" value="1"/>
</dbReference>
<sequence length="270" mass="31957">MMNNPSSQAILFEHLFWLQTLGDHGRFIFSNLSPKEKDEINRAYSFITIFDQLLDQSRKIKEPHQIVEITSTAFQCAKELREFKLHLLSRHLIDKNDFHFPPTFLNHMVNELEEYLRILEFFHCENSLPFMHPLHHELLWVKDAQGHANALLSGFDDTETELKKKSNEFLKQFRDLYDKAVELNGYLRTGLKEFPALCRYNSEVEIKINMFREFLCKLRQLYTTKEGLGTIVPLIPDHMLREECYFLIKLSEVSNVKMPDCDPTRPRFEG</sequence>
<dbReference type="KEGG" id="pft:JBW_04028"/>
<evidence type="ECO:0008006" key="3">
    <source>
        <dbReference type="Google" id="ProtNLM"/>
    </source>
</evidence>
<reference evidence="2" key="2">
    <citation type="submission" date="2015-02" db="EMBL/GenBank/DDBJ databases">
        <title>Complete Genome Sequence of Pelosinus fermentans JBW45.</title>
        <authorList>
            <person name="De Leon K.B."/>
            <person name="Utturkar S.M."/>
            <person name="Camilleri L.B."/>
            <person name="Arkin A.P."/>
            <person name="Fields M.W."/>
            <person name="Brown S.D."/>
            <person name="Wall J.D."/>
        </authorList>
    </citation>
    <scope>NUCLEOTIDE SEQUENCE [LARGE SCALE GENOMIC DNA]</scope>
    <source>
        <strain evidence="2">JBW45</strain>
    </source>
</reference>
<protein>
    <recommendedName>
        <fullName evidence="3">DUF2935 domain-containing protein</fullName>
    </recommendedName>
</protein>